<reference evidence="1" key="2">
    <citation type="journal article" date="2019" name="Genome Biol. Evol.">
        <title>Day and night: Metabolic profiles and evolutionary relationships of six axenic non-marine cyanobacteria.</title>
        <authorList>
            <person name="Will S.E."/>
            <person name="Henke P."/>
            <person name="Boedeker C."/>
            <person name="Huang S."/>
            <person name="Brinkmann H."/>
            <person name="Rohde M."/>
            <person name="Jarek M."/>
            <person name="Friedl T."/>
            <person name="Seufert S."/>
            <person name="Schumacher M."/>
            <person name="Overmann J."/>
            <person name="Neumann-Schaal M."/>
            <person name="Petersen J."/>
        </authorList>
    </citation>
    <scope>NUCLEOTIDE SEQUENCE [LARGE SCALE GENOMIC DNA]</scope>
    <source>
        <strain evidence="1">PCC 7102</strain>
    </source>
</reference>
<comment type="caution">
    <text evidence="1">The sequence shown here is derived from an EMBL/GenBank/DDBJ whole genome shotgun (WGS) entry which is preliminary data.</text>
</comment>
<evidence type="ECO:0000313" key="2">
    <source>
        <dbReference type="Proteomes" id="UP000271624"/>
    </source>
</evidence>
<dbReference type="Proteomes" id="UP000271624">
    <property type="component" value="Unassembled WGS sequence"/>
</dbReference>
<evidence type="ECO:0000313" key="1">
    <source>
        <dbReference type="EMBL" id="RUT09605.1"/>
    </source>
</evidence>
<keyword evidence="2" id="KW-1185">Reference proteome</keyword>
<organism evidence="1 2">
    <name type="scientific">Dulcicalothrix desertica PCC 7102</name>
    <dbReference type="NCBI Taxonomy" id="232991"/>
    <lineage>
        <taxon>Bacteria</taxon>
        <taxon>Bacillati</taxon>
        <taxon>Cyanobacteriota</taxon>
        <taxon>Cyanophyceae</taxon>
        <taxon>Nostocales</taxon>
        <taxon>Calotrichaceae</taxon>
        <taxon>Dulcicalothrix</taxon>
    </lineage>
</organism>
<reference evidence="1" key="1">
    <citation type="submission" date="2018-12" db="EMBL/GenBank/DDBJ databases">
        <authorList>
            <person name="Will S."/>
            <person name="Neumann-Schaal M."/>
            <person name="Henke P."/>
        </authorList>
    </citation>
    <scope>NUCLEOTIDE SEQUENCE</scope>
    <source>
        <strain evidence="1">PCC 7102</strain>
    </source>
</reference>
<name>A0A3S1ARS7_9CYAN</name>
<proteinExistence type="predicted"/>
<dbReference type="OrthoDB" id="427009at2"/>
<protein>
    <submittedName>
        <fullName evidence="1">Uncharacterized protein</fullName>
    </submittedName>
</protein>
<dbReference type="EMBL" id="RSCL01000001">
    <property type="protein sequence ID" value="RUT09605.1"/>
    <property type="molecule type" value="Genomic_DNA"/>
</dbReference>
<sequence>MEQEINCKVQCVNGCVLGDENCPNKEVREAASKFIEDTSLDKMIEMAEAARLKKLTEPPKWILPDDI</sequence>
<gene>
    <name evidence="1" type="ORF">DSM106972_000990</name>
</gene>
<accession>A0A3S1ARS7</accession>
<dbReference type="RefSeq" id="WP_127077839.1">
    <property type="nucleotide sequence ID" value="NZ_RSCL01000001.1"/>
</dbReference>
<dbReference type="AlphaFoldDB" id="A0A3S1ARS7"/>